<feature type="domain" description="General secretion pathway GspH" evidence="8">
    <location>
        <begin position="49"/>
        <end position="159"/>
    </location>
</feature>
<keyword evidence="6" id="KW-1133">Transmembrane helix</keyword>
<dbReference type="Pfam" id="PF12019">
    <property type="entry name" value="GspH"/>
    <property type="match status" value="1"/>
</dbReference>
<sequence>MQNNVRRSGFTIIELLVTLALFSIIATTVTPSLGNFYKRNRVASIVNNHISAIQLARHTAVSENVFVVVCPSSDMQNCEDDWALSKIVFVDEDGDGSLDGNEEIIANIEMVNDYRVASTRDSLRFAPFNTAQNNTATITICPDEETTVFSRAIVISNVGRVRLEKDQAEIDCTD</sequence>
<dbReference type="RefSeq" id="WP_215962231.1">
    <property type="nucleotide sequence ID" value="NZ_JAQOMS010000002.1"/>
</dbReference>
<evidence type="ECO:0000256" key="2">
    <source>
        <dbReference type="ARBA" id="ARBA00022475"/>
    </source>
</evidence>
<dbReference type="InterPro" id="IPR012902">
    <property type="entry name" value="N_methyl_site"/>
</dbReference>
<reference evidence="9 10" key="1">
    <citation type="submission" date="2023-01" db="EMBL/GenBank/DDBJ databases">
        <title>Psychrosphaera sp. nov., isolated from marine algae.</title>
        <authorList>
            <person name="Bayburt H."/>
            <person name="Choi B.J."/>
            <person name="Kim J.M."/>
            <person name="Choi D.G."/>
            <person name="Jeon C.O."/>
        </authorList>
    </citation>
    <scope>NUCLEOTIDE SEQUENCE [LARGE SCALE GENOMIC DNA]</scope>
    <source>
        <strain evidence="9 10">G1-22</strain>
    </source>
</reference>
<evidence type="ECO:0000256" key="5">
    <source>
        <dbReference type="ARBA" id="ARBA00022692"/>
    </source>
</evidence>
<name>A0ABT5FCQ6_9GAMM</name>
<evidence type="ECO:0000256" key="6">
    <source>
        <dbReference type="ARBA" id="ARBA00022989"/>
    </source>
</evidence>
<evidence type="ECO:0000313" key="9">
    <source>
        <dbReference type="EMBL" id="MDC2888366.1"/>
    </source>
</evidence>
<dbReference type="EMBL" id="JAQOMS010000002">
    <property type="protein sequence ID" value="MDC2888366.1"/>
    <property type="molecule type" value="Genomic_DNA"/>
</dbReference>
<keyword evidence="10" id="KW-1185">Reference proteome</keyword>
<keyword evidence="5" id="KW-0812">Transmembrane</keyword>
<dbReference type="Proteomes" id="UP001528411">
    <property type="component" value="Unassembled WGS sequence"/>
</dbReference>
<evidence type="ECO:0000256" key="3">
    <source>
        <dbReference type="ARBA" id="ARBA00022481"/>
    </source>
</evidence>
<proteinExistence type="predicted"/>
<gene>
    <name evidence="9" type="ORF">PN838_05790</name>
</gene>
<keyword evidence="4" id="KW-0997">Cell inner membrane</keyword>
<accession>A0ABT5FCQ6</accession>
<keyword evidence="7" id="KW-0472">Membrane</keyword>
<evidence type="ECO:0000256" key="4">
    <source>
        <dbReference type="ARBA" id="ARBA00022519"/>
    </source>
</evidence>
<dbReference type="InterPro" id="IPR022346">
    <property type="entry name" value="T2SS_GspH"/>
</dbReference>
<keyword evidence="2" id="KW-1003">Cell membrane</keyword>
<dbReference type="Pfam" id="PF07963">
    <property type="entry name" value="N_methyl"/>
    <property type="match status" value="1"/>
</dbReference>
<dbReference type="NCBIfam" id="TIGR02532">
    <property type="entry name" value="IV_pilin_GFxxxE"/>
    <property type="match status" value="1"/>
</dbReference>
<evidence type="ECO:0000256" key="7">
    <source>
        <dbReference type="ARBA" id="ARBA00023136"/>
    </source>
</evidence>
<evidence type="ECO:0000313" key="10">
    <source>
        <dbReference type="Proteomes" id="UP001528411"/>
    </source>
</evidence>
<keyword evidence="3" id="KW-0488">Methylation</keyword>
<organism evidence="9 10">
    <name type="scientific">Psychrosphaera algicola</name>
    <dbReference type="NCBI Taxonomy" id="3023714"/>
    <lineage>
        <taxon>Bacteria</taxon>
        <taxon>Pseudomonadati</taxon>
        <taxon>Pseudomonadota</taxon>
        <taxon>Gammaproteobacteria</taxon>
        <taxon>Alteromonadales</taxon>
        <taxon>Pseudoalteromonadaceae</taxon>
        <taxon>Psychrosphaera</taxon>
    </lineage>
</organism>
<comment type="subcellular location">
    <subcellularLocation>
        <location evidence="1">Cell inner membrane</location>
        <topology evidence="1">Single-pass membrane protein</topology>
    </subcellularLocation>
</comment>
<evidence type="ECO:0000256" key="1">
    <source>
        <dbReference type="ARBA" id="ARBA00004377"/>
    </source>
</evidence>
<comment type="caution">
    <text evidence="9">The sequence shown here is derived from an EMBL/GenBank/DDBJ whole genome shotgun (WGS) entry which is preliminary data.</text>
</comment>
<protein>
    <submittedName>
        <fullName evidence="9">GspH/FimT family pseudopilin</fullName>
    </submittedName>
</protein>
<evidence type="ECO:0000259" key="8">
    <source>
        <dbReference type="Pfam" id="PF12019"/>
    </source>
</evidence>